<reference evidence="1 2" key="1">
    <citation type="submission" date="2021-06" db="EMBL/GenBank/DDBJ databases">
        <authorList>
            <person name="Palmer J.M."/>
        </authorList>
    </citation>
    <scope>NUCLEOTIDE SEQUENCE [LARGE SCALE GENOMIC DNA]</scope>
    <source>
        <strain evidence="1 2">AS_MEX2019</strain>
        <tissue evidence="1">Muscle</tissue>
    </source>
</reference>
<dbReference type="EMBL" id="JAHRIP010000099">
    <property type="protein sequence ID" value="MEQ2278784.1"/>
    <property type="molecule type" value="Genomic_DNA"/>
</dbReference>
<sequence length="97" mass="11026">MVSRDAGTHRNTLDSSLTHESYSTCASRSCCPHLCLHLACYTMSRSRRQRQHFHKCFTLMVARKEHVSNSMQSFALIQLKGAQSNGIRGLQTSWLII</sequence>
<name>A0ABV0XBE9_9TELE</name>
<evidence type="ECO:0000313" key="2">
    <source>
        <dbReference type="Proteomes" id="UP001469553"/>
    </source>
</evidence>
<organism evidence="1 2">
    <name type="scientific">Ameca splendens</name>
    <dbReference type="NCBI Taxonomy" id="208324"/>
    <lineage>
        <taxon>Eukaryota</taxon>
        <taxon>Metazoa</taxon>
        <taxon>Chordata</taxon>
        <taxon>Craniata</taxon>
        <taxon>Vertebrata</taxon>
        <taxon>Euteleostomi</taxon>
        <taxon>Actinopterygii</taxon>
        <taxon>Neopterygii</taxon>
        <taxon>Teleostei</taxon>
        <taxon>Neoteleostei</taxon>
        <taxon>Acanthomorphata</taxon>
        <taxon>Ovalentaria</taxon>
        <taxon>Atherinomorphae</taxon>
        <taxon>Cyprinodontiformes</taxon>
        <taxon>Goodeidae</taxon>
        <taxon>Ameca</taxon>
    </lineage>
</organism>
<dbReference type="Proteomes" id="UP001469553">
    <property type="component" value="Unassembled WGS sequence"/>
</dbReference>
<keyword evidence="2" id="KW-1185">Reference proteome</keyword>
<accession>A0ABV0XBE9</accession>
<comment type="caution">
    <text evidence="1">The sequence shown here is derived from an EMBL/GenBank/DDBJ whole genome shotgun (WGS) entry which is preliminary data.</text>
</comment>
<evidence type="ECO:0000313" key="1">
    <source>
        <dbReference type="EMBL" id="MEQ2278784.1"/>
    </source>
</evidence>
<proteinExistence type="predicted"/>
<protein>
    <submittedName>
        <fullName evidence="1">Uncharacterized protein</fullName>
    </submittedName>
</protein>
<gene>
    <name evidence="1" type="ORF">AMECASPLE_002661</name>
</gene>